<dbReference type="InterPro" id="IPR015421">
    <property type="entry name" value="PyrdxlP-dep_Trfase_major"/>
</dbReference>
<comment type="caution">
    <text evidence="9">The sequence shown here is derived from an EMBL/GenBank/DDBJ whole genome shotgun (WGS) entry which is preliminary data.</text>
</comment>
<keyword evidence="4" id="KW-0808">Transferase</keyword>
<evidence type="ECO:0000256" key="5">
    <source>
        <dbReference type="ARBA" id="ARBA00022898"/>
    </source>
</evidence>
<evidence type="ECO:0000256" key="1">
    <source>
        <dbReference type="ARBA" id="ARBA00001933"/>
    </source>
</evidence>
<keyword evidence="5 7" id="KW-0663">Pyridoxal phosphate</keyword>
<evidence type="ECO:0000256" key="2">
    <source>
        <dbReference type="ARBA" id="ARBA00008392"/>
    </source>
</evidence>
<reference evidence="9 10" key="1">
    <citation type="submission" date="2024-04" db="EMBL/GenBank/DDBJ databases">
        <title>genome sequences of Mucor flavus KT1a and Helicostylum pulchrum KT1b strains isolation_sourced from the surface of a dry-aged beef.</title>
        <authorList>
            <person name="Toyotome T."/>
            <person name="Hosono M."/>
            <person name="Torimaru M."/>
            <person name="Fukuda K."/>
            <person name="Mikami N."/>
        </authorList>
    </citation>
    <scope>NUCLEOTIDE SEQUENCE [LARGE SCALE GENOMIC DNA]</scope>
    <source>
        <strain evidence="9 10">KT1b</strain>
    </source>
</reference>
<evidence type="ECO:0000256" key="7">
    <source>
        <dbReference type="RuleBase" id="RU003693"/>
    </source>
</evidence>
<organism evidence="9 10">
    <name type="scientific">Helicostylum pulchrum</name>
    <dbReference type="NCBI Taxonomy" id="562976"/>
    <lineage>
        <taxon>Eukaryota</taxon>
        <taxon>Fungi</taxon>
        <taxon>Fungi incertae sedis</taxon>
        <taxon>Mucoromycota</taxon>
        <taxon>Mucoromycotina</taxon>
        <taxon>Mucoromycetes</taxon>
        <taxon>Mucorales</taxon>
        <taxon>Mucorineae</taxon>
        <taxon>Mucoraceae</taxon>
        <taxon>Helicostylum</taxon>
    </lineage>
</organism>
<comment type="catalytic activity">
    <reaction evidence="6">
        <text>L-serine + hexadecanoyl-CoA + H(+) = 3-oxosphinganine + CO2 + CoA</text>
        <dbReference type="Rhea" id="RHEA:14761"/>
        <dbReference type="ChEBI" id="CHEBI:15378"/>
        <dbReference type="ChEBI" id="CHEBI:16526"/>
        <dbReference type="ChEBI" id="CHEBI:33384"/>
        <dbReference type="ChEBI" id="CHEBI:57287"/>
        <dbReference type="ChEBI" id="CHEBI:57379"/>
        <dbReference type="ChEBI" id="CHEBI:58299"/>
        <dbReference type="EC" id="2.3.1.50"/>
    </reaction>
</comment>
<evidence type="ECO:0000256" key="6">
    <source>
        <dbReference type="ARBA" id="ARBA00048528"/>
    </source>
</evidence>
<dbReference type="Proteomes" id="UP001476247">
    <property type="component" value="Unassembled WGS sequence"/>
</dbReference>
<keyword evidence="10" id="KW-1185">Reference proteome</keyword>
<comment type="similarity">
    <text evidence="2 7">Belongs to the class-II pyridoxal-phosphate-dependent aminotransferase family.</text>
</comment>
<dbReference type="InterPro" id="IPR050087">
    <property type="entry name" value="AON_synthase_class-II"/>
</dbReference>
<gene>
    <name evidence="9" type="primary">LCB2</name>
    <name evidence="9" type="ORF">HPULCUR_005134</name>
</gene>
<sequence>MLGDELNHSSIIFGVRLSGASVRVFKHNNMIDLRNLLREVISQGQPRTHRPWKKIVIIVEGLYSMEGSIVNLPELIKLKQEFKFYLYVDEAHSVGALGENGGGVCDFYGINPKHVDIMMGTFTKSFGAAGGYIAGDKNVIDHLRVKNHAFSYAETMSPPIIQQVSASMGIIM</sequence>
<dbReference type="InterPro" id="IPR015424">
    <property type="entry name" value="PyrdxlP-dep_Trfase"/>
</dbReference>
<name>A0ABP9Y0A6_9FUNG</name>
<dbReference type="Gene3D" id="3.40.640.10">
    <property type="entry name" value="Type I PLP-dependent aspartate aminotransferase-like (Major domain)"/>
    <property type="match status" value="1"/>
</dbReference>
<comment type="cofactor">
    <cofactor evidence="1 7">
        <name>pyridoxal 5'-phosphate</name>
        <dbReference type="ChEBI" id="CHEBI:597326"/>
    </cofactor>
</comment>
<dbReference type="EC" id="2.3.1.50" evidence="3"/>
<proteinExistence type="inferred from homology"/>
<dbReference type="InterPro" id="IPR004839">
    <property type="entry name" value="Aminotransferase_I/II_large"/>
</dbReference>
<dbReference type="SUPFAM" id="SSF53383">
    <property type="entry name" value="PLP-dependent transferases"/>
    <property type="match status" value="1"/>
</dbReference>
<dbReference type="PROSITE" id="PS00599">
    <property type="entry name" value="AA_TRANSFER_CLASS_2"/>
    <property type="match status" value="1"/>
</dbReference>
<protein>
    <recommendedName>
        <fullName evidence="3">serine C-palmitoyltransferase</fullName>
        <ecNumber evidence="3">2.3.1.50</ecNumber>
    </recommendedName>
</protein>
<evidence type="ECO:0000256" key="3">
    <source>
        <dbReference type="ARBA" id="ARBA00013220"/>
    </source>
</evidence>
<evidence type="ECO:0000259" key="8">
    <source>
        <dbReference type="Pfam" id="PF00155"/>
    </source>
</evidence>
<feature type="domain" description="Aminotransferase class I/classII large" evidence="8">
    <location>
        <begin position="3"/>
        <end position="162"/>
    </location>
</feature>
<evidence type="ECO:0000313" key="10">
    <source>
        <dbReference type="Proteomes" id="UP001476247"/>
    </source>
</evidence>
<evidence type="ECO:0000313" key="9">
    <source>
        <dbReference type="EMBL" id="GAA5799717.1"/>
    </source>
</evidence>
<dbReference type="Pfam" id="PF00155">
    <property type="entry name" value="Aminotran_1_2"/>
    <property type="match status" value="1"/>
</dbReference>
<accession>A0ABP9Y0A6</accession>
<dbReference type="InterPro" id="IPR001917">
    <property type="entry name" value="Aminotrans_II_pyridoxalP_BS"/>
</dbReference>
<dbReference type="PANTHER" id="PTHR13693">
    <property type="entry name" value="CLASS II AMINOTRANSFERASE/8-AMINO-7-OXONONANOATE SYNTHASE"/>
    <property type="match status" value="1"/>
</dbReference>
<dbReference type="PANTHER" id="PTHR13693:SF3">
    <property type="entry name" value="LD36009P"/>
    <property type="match status" value="1"/>
</dbReference>
<dbReference type="EMBL" id="BAABUJ010000013">
    <property type="protein sequence ID" value="GAA5799717.1"/>
    <property type="molecule type" value="Genomic_DNA"/>
</dbReference>
<evidence type="ECO:0000256" key="4">
    <source>
        <dbReference type="ARBA" id="ARBA00022679"/>
    </source>
</evidence>